<dbReference type="Pfam" id="PF24494">
    <property type="entry name" value="DUF7587"/>
    <property type="match status" value="1"/>
</dbReference>
<feature type="compositionally biased region" description="Basic and acidic residues" evidence="1">
    <location>
        <begin position="173"/>
        <end position="182"/>
    </location>
</feature>
<dbReference type="OrthoDB" id="5397734at2759"/>
<feature type="compositionally biased region" description="Basic and acidic residues" evidence="1">
    <location>
        <begin position="641"/>
        <end position="652"/>
    </location>
</feature>
<evidence type="ECO:0000313" key="3">
    <source>
        <dbReference type="EMBL" id="KAF2206731.1"/>
    </source>
</evidence>
<dbReference type="EMBL" id="ML992712">
    <property type="protein sequence ID" value="KAF2206731.1"/>
    <property type="molecule type" value="Genomic_DNA"/>
</dbReference>
<feature type="region of interest" description="Disordered" evidence="1">
    <location>
        <begin position="167"/>
        <end position="199"/>
    </location>
</feature>
<proteinExistence type="predicted"/>
<dbReference type="Proteomes" id="UP000799539">
    <property type="component" value="Unassembled WGS sequence"/>
</dbReference>
<feature type="region of interest" description="Disordered" evidence="1">
    <location>
        <begin position="621"/>
        <end position="661"/>
    </location>
</feature>
<evidence type="ECO:0000259" key="2">
    <source>
        <dbReference type="Pfam" id="PF24494"/>
    </source>
</evidence>
<feature type="domain" description="DUF7587" evidence="2">
    <location>
        <begin position="282"/>
        <end position="429"/>
    </location>
</feature>
<dbReference type="AlphaFoldDB" id="A0A6A6F2G9"/>
<sequence length="693" mass="77815">MPPKKSSNARAPRLTWTREMRVGLCLIITEFKAVAEDKTVLFNKVFAGELTASGVRDGARTKVLNAQWNESKTKEHWRSITAAPTTREEVILREGLRRRIRQAFQSGDEPRASKMTSRKVRVDDLIAVHDRDDILVPHRQPLPTPPSSAARVAPRRASALVPMVPMVPITPTRDPKRQRAAPEDEATDDSDGEYTPSRSKRARIAFTNWGYRKEALPTSLMPTPSTSPKSLIKPSPRKSRPASAKVPILLADGKTIMASKALSQTVGQPLVPIPRHVAKPPLPDLLFRYYVERTPRDHNSERGFTARKYFQFPPSAPPKTLDFKDILNHMDRRPTETPLISCSNKLIWIINLAIKDLQNAGTAGRIALIDPSVLGEQAIFWALPFHNEVASKTALFKNGAFRYPGKYEHLVWGAIPKEAIISTVKVTDLLNLPRSHPELERILRYGVLQGHGSMTNKETLLRRQNVQLDLHAAKGIALLARCMGATAQTPIQVISHIVGDVVRGWGLATQFRSAQSWREIAERSVRVFLEPEQGRWVGAGQIQGLKSSFLNGVRWGVGEYNARHKPEAMVKMQKKARLIGLEFPGKIISDEVDAWKIGLFTHDQQVAKLQRPTKQQRLLQATLEEDDDDDDEEDEDEDNGHEDYDAPEDRRPVAGPSQPRWSFIRQMDLAHDGDELDDDEDILYKIESAASVV</sequence>
<gene>
    <name evidence="3" type="ORF">CERZMDRAFT_103032</name>
</gene>
<evidence type="ECO:0000313" key="4">
    <source>
        <dbReference type="Proteomes" id="UP000799539"/>
    </source>
</evidence>
<protein>
    <recommendedName>
        <fullName evidence="2">DUF7587 domain-containing protein</fullName>
    </recommendedName>
</protein>
<reference evidence="3" key="1">
    <citation type="journal article" date="2020" name="Stud. Mycol.">
        <title>101 Dothideomycetes genomes: a test case for predicting lifestyles and emergence of pathogens.</title>
        <authorList>
            <person name="Haridas S."/>
            <person name="Albert R."/>
            <person name="Binder M."/>
            <person name="Bloem J."/>
            <person name="Labutti K."/>
            <person name="Salamov A."/>
            <person name="Andreopoulos B."/>
            <person name="Baker S."/>
            <person name="Barry K."/>
            <person name="Bills G."/>
            <person name="Bluhm B."/>
            <person name="Cannon C."/>
            <person name="Castanera R."/>
            <person name="Culley D."/>
            <person name="Daum C."/>
            <person name="Ezra D."/>
            <person name="Gonzalez J."/>
            <person name="Henrissat B."/>
            <person name="Kuo A."/>
            <person name="Liang C."/>
            <person name="Lipzen A."/>
            <person name="Lutzoni F."/>
            <person name="Magnuson J."/>
            <person name="Mondo S."/>
            <person name="Nolan M."/>
            <person name="Ohm R."/>
            <person name="Pangilinan J."/>
            <person name="Park H.-J."/>
            <person name="Ramirez L."/>
            <person name="Alfaro M."/>
            <person name="Sun H."/>
            <person name="Tritt A."/>
            <person name="Yoshinaga Y."/>
            <person name="Zwiers L.-H."/>
            <person name="Turgeon B."/>
            <person name="Goodwin S."/>
            <person name="Spatafora J."/>
            <person name="Crous P."/>
            <person name="Grigoriev I."/>
        </authorList>
    </citation>
    <scope>NUCLEOTIDE SEQUENCE</scope>
    <source>
        <strain evidence="3">SCOH1-5</strain>
    </source>
</reference>
<accession>A0A6A6F2G9</accession>
<feature type="compositionally biased region" description="Acidic residues" evidence="1">
    <location>
        <begin position="183"/>
        <end position="192"/>
    </location>
</feature>
<feature type="compositionally biased region" description="Low complexity" evidence="1">
    <location>
        <begin position="217"/>
        <end position="231"/>
    </location>
</feature>
<organism evidence="3 4">
    <name type="scientific">Cercospora zeae-maydis SCOH1-5</name>
    <dbReference type="NCBI Taxonomy" id="717836"/>
    <lineage>
        <taxon>Eukaryota</taxon>
        <taxon>Fungi</taxon>
        <taxon>Dikarya</taxon>
        <taxon>Ascomycota</taxon>
        <taxon>Pezizomycotina</taxon>
        <taxon>Dothideomycetes</taxon>
        <taxon>Dothideomycetidae</taxon>
        <taxon>Mycosphaerellales</taxon>
        <taxon>Mycosphaerellaceae</taxon>
        <taxon>Cercospora</taxon>
    </lineage>
</organism>
<feature type="region of interest" description="Disordered" evidence="1">
    <location>
        <begin position="217"/>
        <end position="243"/>
    </location>
</feature>
<name>A0A6A6F2G9_9PEZI</name>
<feature type="compositionally biased region" description="Acidic residues" evidence="1">
    <location>
        <begin position="623"/>
        <end position="640"/>
    </location>
</feature>
<evidence type="ECO:0000256" key="1">
    <source>
        <dbReference type="SAM" id="MobiDB-lite"/>
    </source>
</evidence>
<dbReference type="InterPro" id="IPR056009">
    <property type="entry name" value="DUF7587"/>
</dbReference>
<keyword evidence="4" id="KW-1185">Reference proteome</keyword>